<dbReference type="Proteomes" id="UP000226437">
    <property type="component" value="Unassembled WGS sequence"/>
</dbReference>
<evidence type="ECO:0000313" key="3">
    <source>
        <dbReference type="Proteomes" id="UP000226437"/>
    </source>
</evidence>
<dbReference type="RefSeq" id="WP_099106961.1">
    <property type="nucleotide sequence ID" value="NZ_JAATJF010000002.1"/>
</dbReference>
<dbReference type="InterPro" id="IPR036102">
    <property type="entry name" value="OsmC/Ohrsf"/>
</dbReference>
<dbReference type="Gene3D" id="3.40.50.1820">
    <property type="entry name" value="alpha/beta hydrolase"/>
    <property type="match status" value="1"/>
</dbReference>
<comment type="caution">
    <text evidence="2">The sequence shown here is derived from an EMBL/GenBank/DDBJ whole genome shotgun (WGS) entry which is preliminary data.</text>
</comment>
<dbReference type="EMBL" id="PDLO01000005">
    <property type="protein sequence ID" value="PHK98063.1"/>
    <property type="molecule type" value="Genomic_DNA"/>
</dbReference>
<dbReference type="InterPro" id="IPR022742">
    <property type="entry name" value="Hydrolase_4"/>
</dbReference>
<accession>A0A2G0CDL4</accession>
<proteinExistence type="predicted"/>
<protein>
    <submittedName>
        <fullName evidence="2">Osmotically inducible protein C</fullName>
    </submittedName>
</protein>
<dbReference type="SUPFAM" id="SSF82784">
    <property type="entry name" value="OsmC-like"/>
    <property type="match status" value="1"/>
</dbReference>
<name>A0A2G0CDL4_9BACT</name>
<dbReference type="SUPFAM" id="SSF53474">
    <property type="entry name" value="alpha/beta-Hydrolases"/>
    <property type="match status" value="1"/>
</dbReference>
<dbReference type="PANTHER" id="PTHR39624:SF2">
    <property type="entry name" value="OSMC-LIKE PROTEIN"/>
    <property type="match status" value="1"/>
</dbReference>
<dbReference type="InterPro" id="IPR003718">
    <property type="entry name" value="OsmC/Ohr_fam"/>
</dbReference>
<keyword evidence="3" id="KW-1185">Reference proteome</keyword>
<evidence type="ECO:0000313" key="2">
    <source>
        <dbReference type="EMBL" id="PHK98063.1"/>
    </source>
</evidence>
<dbReference type="Gene3D" id="3.30.300.20">
    <property type="match status" value="1"/>
</dbReference>
<gene>
    <name evidence="2" type="ORF">CGL56_12795</name>
</gene>
<sequence length="405" mass="44359">MSAQKVSFSNAAGQQLSARLELPVNRHPYAFALFAHCFTCGQTLTAIHDISRELNLQGIGVLRFDFTGIGESEGDFVDTTFATNISDLEAAAAWLAEHHTAPALLVGHSLGGAAALCAAARIESVRAVATIGSPFAPDHVSRHFAEQLDDIRAEGHATVDVGGRPFRISRQFVEDLGEHRLEETIAELDAALLFLHSPQDRTVSIDEAAKLYRAARHPKSFVSLDGADHLLSDPADSHYAGQVIAGWSKRYLPVPAEAPLRSDHNVAVRLGAEGYTTEIMVRQHQLTADEPEKVGGNDFGPGPYELVSAGLGACTAMTIQMYARRKKWVVEEVEVHLNHKKDYATDLVESDTKPTKIDHFERVISLKGNLTDEQKARLLEIADRCPVHRTLHETVEITTVLQKEE</sequence>
<dbReference type="InterPro" id="IPR015946">
    <property type="entry name" value="KH_dom-like_a/b"/>
</dbReference>
<reference evidence="2 3" key="1">
    <citation type="submission" date="2017-10" db="EMBL/GenBank/DDBJ databases">
        <title>The draft genome sequence of Lewinella marina KCTC 32374.</title>
        <authorList>
            <person name="Wang K."/>
        </authorList>
    </citation>
    <scope>NUCLEOTIDE SEQUENCE [LARGE SCALE GENOMIC DNA]</scope>
    <source>
        <strain evidence="2 3">MKG-38</strain>
    </source>
</reference>
<dbReference type="ESTHER" id="9bact-a0a2g0cdl4">
    <property type="family name" value="Est-OsmC"/>
</dbReference>
<dbReference type="InterPro" id="IPR029058">
    <property type="entry name" value="AB_hydrolase_fold"/>
</dbReference>
<dbReference type="AlphaFoldDB" id="A0A2G0CDL4"/>
<dbReference type="Pfam" id="PF12146">
    <property type="entry name" value="Hydrolase_4"/>
    <property type="match status" value="1"/>
</dbReference>
<feature type="domain" description="Serine aminopeptidase S33" evidence="1">
    <location>
        <begin position="44"/>
        <end position="147"/>
    </location>
</feature>
<evidence type="ECO:0000259" key="1">
    <source>
        <dbReference type="Pfam" id="PF12146"/>
    </source>
</evidence>
<dbReference type="PANTHER" id="PTHR39624">
    <property type="entry name" value="PROTEIN INVOLVED IN RIMO-MEDIATED BETA-METHYLTHIOLATION OF RIBOSOMAL PROTEIN S12 YCAO"/>
    <property type="match status" value="1"/>
</dbReference>
<dbReference type="Pfam" id="PF02566">
    <property type="entry name" value="OsmC"/>
    <property type="match status" value="1"/>
</dbReference>
<dbReference type="OrthoDB" id="9791538at2"/>
<organism evidence="2 3">
    <name type="scientific">Neolewinella marina</name>
    <dbReference type="NCBI Taxonomy" id="438751"/>
    <lineage>
        <taxon>Bacteria</taxon>
        <taxon>Pseudomonadati</taxon>
        <taxon>Bacteroidota</taxon>
        <taxon>Saprospiria</taxon>
        <taxon>Saprospirales</taxon>
        <taxon>Lewinellaceae</taxon>
        <taxon>Neolewinella</taxon>
    </lineage>
</organism>